<feature type="transmembrane region" description="Helical" evidence="6">
    <location>
        <begin position="93"/>
        <end position="113"/>
    </location>
</feature>
<name>A0ABR4AH23_9LECA</name>
<comment type="caution">
    <text evidence="8">The sequence shown here is derived from an EMBL/GenBank/DDBJ whole genome shotgun (WGS) entry which is preliminary data.</text>
</comment>
<feature type="domain" description="Rhodopsin" evidence="7">
    <location>
        <begin position="18"/>
        <end position="113"/>
    </location>
</feature>
<accession>A0ABR4AH23</accession>
<evidence type="ECO:0000256" key="2">
    <source>
        <dbReference type="ARBA" id="ARBA00022692"/>
    </source>
</evidence>
<keyword evidence="4 6" id="KW-0472">Membrane</keyword>
<comment type="subcellular location">
    <subcellularLocation>
        <location evidence="1">Membrane</location>
        <topology evidence="1">Multi-pass membrane protein</topology>
    </subcellularLocation>
</comment>
<organism evidence="8 9">
    <name type="scientific">Stereocaulon virgatum</name>
    <dbReference type="NCBI Taxonomy" id="373712"/>
    <lineage>
        <taxon>Eukaryota</taxon>
        <taxon>Fungi</taxon>
        <taxon>Dikarya</taxon>
        <taxon>Ascomycota</taxon>
        <taxon>Pezizomycotina</taxon>
        <taxon>Lecanoromycetes</taxon>
        <taxon>OSLEUM clade</taxon>
        <taxon>Lecanoromycetidae</taxon>
        <taxon>Lecanorales</taxon>
        <taxon>Lecanorineae</taxon>
        <taxon>Stereocaulaceae</taxon>
        <taxon>Stereocaulon</taxon>
    </lineage>
</organism>
<comment type="similarity">
    <text evidence="5">Belongs to the SAT4 family.</text>
</comment>
<dbReference type="InterPro" id="IPR049326">
    <property type="entry name" value="Rhodopsin_dom_fungi"/>
</dbReference>
<gene>
    <name evidence="8" type="ORF">N7G274_002857</name>
</gene>
<evidence type="ECO:0000256" key="4">
    <source>
        <dbReference type="ARBA" id="ARBA00023136"/>
    </source>
</evidence>
<evidence type="ECO:0000259" key="7">
    <source>
        <dbReference type="Pfam" id="PF20684"/>
    </source>
</evidence>
<evidence type="ECO:0000256" key="3">
    <source>
        <dbReference type="ARBA" id="ARBA00022989"/>
    </source>
</evidence>
<evidence type="ECO:0000313" key="8">
    <source>
        <dbReference type="EMBL" id="KAL2045082.1"/>
    </source>
</evidence>
<dbReference type="PANTHER" id="PTHR33048">
    <property type="entry name" value="PTH11-LIKE INTEGRAL MEMBRANE PROTEIN (AFU_ORTHOLOGUE AFUA_5G11245)"/>
    <property type="match status" value="1"/>
</dbReference>
<dbReference type="InterPro" id="IPR052337">
    <property type="entry name" value="SAT4-like"/>
</dbReference>
<keyword evidence="9" id="KW-1185">Reference proteome</keyword>
<keyword evidence="2 6" id="KW-0812">Transmembrane</keyword>
<dbReference type="Proteomes" id="UP001590950">
    <property type="component" value="Unassembled WGS sequence"/>
</dbReference>
<evidence type="ECO:0000256" key="1">
    <source>
        <dbReference type="ARBA" id="ARBA00004141"/>
    </source>
</evidence>
<keyword evidence="3 6" id="KW-1133">Transmembrane helix</keyword>
<dbReference type="PANTHER" id="PTHR33048:SF47">
    <property type="entry name" value="INTEGRAL MEMBRANE PROTEIN-RELATED"/>
    <property type="match status" value="1"/>
</dbReference>
<reference evidence="8 9" key="1">
    <citation type="submission" date="2024-09" db="EMBL/GenBank/DDBJ databases">
        <title>Rethinking Asexuality: The Enigmatic Case of Functional Sexual Genes in Lepraria (Stereocaulaceae).</title>
        <authorList>
            <person name="Doellman M."/>
            <person name="Sun Y."/>
            <person name="Barcenas-Pena A."/>
            <person name="Lumbsch H.T."/>
            <person name="Grewe F."/>
        </authorList>
    </citation>
    <scope>NUCLEOTIDE SEQUENCE [LARGE SCALE GENOMIC DNA]</scope>
    <source>
        <strain evidence="8 9">Mercado 3170</strain>
    </source>
</reference>
<evidence type="ECO:0000313" key="9">
    <source>
        <dbReference type="Proteomes" id="UP001590950"/>
    </source>
</evidence>
<dbReference type="EMBL" id="JBEFKJ010000008">
    <property type="protein sequence ID" value="KAL2045082.1"/>
    <property type="molecule type" value="Genomic_DNA"/>
</dbReference>
<feature type="transmembrane region" description="Helical" evidence="6">
    <location>
        <begin position="12"/>
        <end position="32"/>
    </location>
</feature>
<proteinExistence type="inferred from homology"/>
<evidence type="ECO:0000256" key="6">
    <source>
        <dbReference type="SAM" id="Phobius"/>
    </source>
</evidence>
<sequence>MGISTDLDIRRTLGHCHLIVVIVSCLPVPFYLNQAYAIYELKPPGTGTCSANRPNQAPSALLDCVDDTILLLLPFPVLWRLQMNLRRKLEITAGFRLEVFVLMASLIRLRFIWLARNRAIQPIKVPKH</sequence>
<protein>
    <recommendedName>
        <fullName evidence="7">Rhodopsin domain-containing protein</fullName>
    </recommendedName>
</protein>
<dbReference type="Pfam" id="PF20684">
    <property type="entry name" value="Fung_rhodopsin"/>
    <property type="match status" value="1"/>
</dbReference>
<evidence type="ECO:0000256" key="5">
    <source>
        <dbReference type="ARBA" id="ARBA00038359"/>
    </source>
</evidence>